<dbReference type="GO" id="GO:0043022">
    <property type="term" value="F:ribosome binding"/>
    <property type="evidence" value="ECO:0007669"/>
    <property type="project" value="TreeGrafter"/>
</dbReference>
<evidence type="ECO:0000259" key="7">
    <source>
        <dbReference type="Pfam" id="PF13167"/>
    </source>
</evidence>
<dbReference type="Pfam" id="PF13167">
    <property type="entry name" value="GTP-bdg_N"/>
    <property type="match status" value="1"/>
</dbReference>
<feature type="non-terminal residue" evidence="9">
    <location>
        <position position="164"/>
    </location>
</feature>
<name>X0X868_9ZZZZ</name>
<keyword evidence="2" id="KW-0963">Cytoplasm</keyword>
<dbReference type="InterPro" id="IPR032305">
    <property type="entry name" value="GTP-bd_M"/>
</dbReference>
<evidence type="ECO:0000256" key="4">
    <source>
        <dbReference type="ARBA" id="ARBA00022741"/>
    </source>
</evidence>
<reference evidence="9" key="1">
    <citation type="journal article" date="2014" name="Front. Microbiol.">
        <title>High frequency of phylogenetically diverse reductive dehalogenase-homologous genes in deep subseafloor sedimentary metagenomes.</title>
        <authorList>
            <person name="Kawai M."/>
            <person name="Futagami T."/>
            <person name="Toyoda A."/>
            <person name="Takaki Y."/>
            <person name="Nishi S."/>
            <person name="Hori S."/>
            <person name="Arai W."/>
            <person name="Tsubouchi T."/>
            <person name="Morono Y."/>
            <person name="Uchiyama I."/>
            <person name="Ito T."/>
            <person name="Fujiyama A."/>
            <person name="Inagaki F."/>
            <person name="Takami H."/>
        </authorList>
    </citation>
    <scope>NUCLEOTIDE SEQUENCE</scope>
    <source>
        <strain evidence="9">Expedition CK06-06</strain>
    </source>
</reference>
<proteinExistence type="predicted"/>
<evidence type="ECO:0000256" key="6">
    <source>
        <dbReference type="ARBA" id="ARBA00023134"/>
    </source>
</evidence>
<evidence type="ECO:0000259" key="8">
    <source>
        <dbReference type="Pfam" id="PF16360"/>
    </source>
</evidence>
<dbReference type="GO" id="GO:0005737">
    <property type="term" value="C:cytoplasm"/>
    <property type="evidence" value="ECO:0007669"/>
    <property type="project" value="UniProtKB-SubCell"/>
</dbReference>
<dbReference type="Gene3D" id="3.40.50.11060">
    <property type="entry name" value="GTPase HflX, N-terminal domain"/>
    <property type="match status" value="1"/>
</dbReference>
<keyword evidence="5" id="KW-0460">Magnesium</keyword>
<comment type="subcellular location">
    <subcellularLocation>
        <location evidence="1">Cytoplasm</location>
    </subcellularLocation>
</comment>
<keyword evidence="3" id="KW-0479">Metal-binding</keyword>
<dbReference type="InterPro" id="IPR016496">
    <property type="entry name" value="GTPase_HflX"/>
</dbReference>
<dbReference type="AlphaFoldDB" id="X0X868"/>
<dbReference type="PANTHER" id="PTHR10229:SF0">
    <property type="entry name" value="GTP-BINDING PROTEIN 6-RELATED"/>
    <property type="match status" value="1"/>
</dbReference>
<evidence type="ECO:0000256" key="5">
    <source>
        <dbReference type="ARBA" id="ARBA00022842"/>
    </source>
</evidence>
<dbReference type="PANTHER" id="PTHR10229">
    <property type="entry name" value="GTP-BINDING PROTEIN HFLX"/>
    <property type="match status" value="1"/>
</dbReference>
<sequence length="164" mass="18218">MAELKREDLALRAERAVLVQVASKHTKFEADETFEELQSLVQTAGGKVVGQIRQQLTRPHGRFYIGTGKLEDLKALCLHVEPDVVVCDDELSPAQVKALEESLDCKVVDRSEVILDIFAAHARTRQAKLQVELAQLEYEFPRLKRMWTHLDRTAGGTLGGPAGG</sequence>
<evidence type="ECO:0000256" key="1">
    <source>
        <dbReference type="ARBA" id="ARBA00004496"/>
    </source>
</evidence>
<evidence type="ECO:0000256" key="2">
    <source>
        <dbReference type="ARBA" id="ARBA00022490"/>
    </source>
</evidence>
<dbReference type="Gene3D" id="6.10.250.2860">
    <property type="match status" value="1"/>
</dbReference>
<evidence type="ECO:0000313" key="9">
    <source>
        <dbReference type="EMBL" id="GAG21161.1"/>
    </source>
</evidence>
<keyword evidence="4" id="KW-0547">Nucleotide-binding</keyword>
<dbReference type="GO" id="GO:0046872">
    <property type="term" value="F:metal ion binding"/>
    <property type="evidence" value="ECO:0007669"/>
    <property type="project" value="UniProtKB-KW"/>
</dbReference>
<dbReference type="Pfam" id="PF16360">
    <property type="entry name" value="GTP-bdg_M"/>
    <property type="match status" value="1"/>
</dbReference>
<dbReference type="EMBL" id="BARS01039632">
    <property type="protein sequence ID" value="GAG21161.1"/>
    <property type="molecule type" value="Genomic_DNA"/>
</dbReference>
<feature type="domain" description="GTP-binding protein middle" evidence="8">
    <location>
        <begin position="121"/>
        <end position="159"/>
    </location>
</feature>
<dbReference type="FunFam" id="3.40.50.11060:FF:000001">
    <property type="entry name" value="GTPase HflX"/>
    <property type="match status" value="1"/>
</dbReference>
<keyword evidence="6" id="KW-0342">GTP-binding</keyword>
<gene>
    <name evidence="9" type="ORF">S01H1_60509</name>
</gene>
<comment type="caution">
    <text evidence="9">The sequence shown here is derived from an EMBL/GenBank/DDBJ whole genome shotgun (WGS) entry which is preliminary data.</text>
</comment>
<organism evidence="9">
    <name type="scientific">marine sediment metagenome</name>
    <dbReference type="NCBI Taxonomy" id="412755"/>
    <lineage>
        <taxon>unclassified sequences</taxon>
        <taxon>metagenomes</taxon>
        <taxon>ecological metagenomes</taxon>
    </lineage>
</organism>
<dbReference type="GO" id="GO:0005525">
    <property type="term" value="F:GTP binding"/>
    <property type="evidence" value="ECO:0007669"/>
    <property type="project" value="UniProtKB-KW"/>
</dbReference>
<evidence type="ECO:0000256" key="3">
    <source>
        <dbReference type="ARBA" id="ARBA00022723"/>
    </source>
</evidence>
<dbReference type="InterPro" id="IPR025121">
    <property type="entry name" value="GTPase_HflX_N"/>
</dbReference>
<feature type="domain" description="GTPase HflX N-terminal" evidence="7">
    <location>
        <begin position="32"/>
        <end position="119"/>
    </location>
</feature>
<protein>
    <recommendedName>
        <fullName evidence="10">GTPase HflX N-terminal domain-containing protein</fullName>
    </recommendedName>
</protein>
<accession>X0X868</accession>
<dbReference type="InterPro" id="IPR042108">
    <property type="entry name" value="GTPase_HflX_N_sf"/>
</dbReference>
<evidence type="ECO:0008006" key="10">
    <source>
        <dbReference type="Google" id="ProtNLM"/>
    </source>
</evidence>